<feature type="compositionally biased region" description="Basic and acidic residues" evidence="1">
    <location>
        <begin position="93"/>
        <end position="102"/>
    </location>
</feature>
<feature type="compositionally biased region" description="Basic and acidic residues" evidence="1">
    <location>
        <begin position="29"/>
        <end position="58"/>
    </location>
</feature>
<dbReference type="GO" id="GO:0046872">
    <property type="term" value="F:metal ion binding"/>
    <property type="evidence" value="ECO:0007669"/>
    <property type="project" value="InterPro"/>
</dbReference>
<dbReference type="PANTHER" id="PTHR46413:SF1">
    <property type="entry name" value="HEAVY METAL-ASSOCIATED ISOPRENYLATED PLANT PROTEIN 6"/>
    <property type="match status" value="1"/>
</dbReference>
<gene>
    <name evidence="2" type="ORF">RHSIM_Rhsim10G0042200</name>
</gene>
<evidence type="ECO:0000313" key="2">
    <source>
        <dbReference type="EMBL" id="KAF7129639.1"/>
    </source>
</evidence>
<proteinExistence type="predicted"/>
<sequence length="150" mass="16714">MGFKINFNVALVQKVIQFQSGSDKDDGDQEKKDKKPAVEDNGEEKNREKKREKKREKEVVIIQGKALAKYLKRKLKKAVVFVHVNENGGGAGEEEKEREKDGAPVNSICPYGCPNPMGYPNMRPNGYGSGYLAATEQMFSDENPNACSVM</sequence>
<evidence type="ECO:0000313" key="3">
    <source>
        <dbReference type="Proteomes" id="UP000626092"/>
    </source>
</evidence>
<dbReference type="PANTHER" id="PTHR46413">
    <property type="entry name" value="HEAVY METAL-ASSOCIATED ISOPRENYLATED PLANT PROTEIN 6"/>
    <property type="match status" value="1"/>
</dbReference>
<dbReference type="InterPro" id="IPR044594">
    <property type="entry name" value="HIPP01/3/5/6"/>
</dbReference>
<dbReference type="OrthoDB" id="1750017at2759"/>
<feature type="region of interest" description="Disordered" evidence="1">
    <location>
        <begin position="86"/>
        <end position="105"/>
    </location>
</feature>
<feature type="region of interest" description="Disordered" evidence="1">
    <location>
        <begin position="18"/>
        <end position="58"/>
    </location>
</feature>
<name>A0A834GC55_RHOSS</name>
<dbReference type="EMBL" id="WJXA01000010">
    <property type="protein sequence ID" value="KAF7129639.1"/>
    <property type="molecule type" value="Genomic_DNA"/>
</dbReference>
<comment type="caution">
    <text evidence="2">The sequence shown here is derived from an EMBL/GenBank/DDBJ whole genome shotgun (WGS) entry which is preliminary data.</text>
</comment>
<dbReference type="Proteomes" id="UP000626092">
    <property type="component" value="Unassembled WGS sequence"/>
</dbReference>
<reference evidence="2" key="1">
    <citation type="submission" date="2019-11" db="EMBL/GenBank/DDBJ databases">
        <authorList>
            <person name="Liu Y."/>
            <person name="Hou J."/>
            <person name="Li T.-Q."/>
            <person name="Guan C.-H."/>
            <person name="Wu X."/>
            <person name="Wu H.-Z."/>
            <person name="Ling F."/>
            <person name="Zhang R."/>
            <person name="Shi X.-G."/>
            <person name="Ren J.-P."/>
            <person name="Chen E.-F."/>
            <person name="Sun J.-M."/>
        </authorList>
    </citation>
    <scope>NUCLEOTIDE SEQUENCE</scope>
    <source>
        <strain evidence="2">Adult_tree_wgs_1</strain>
        <tissue evidence="2">Leaves</tissue>
    </source>
</reference>
<accession>A0A834GC55</accession>
<dbReference type="AlphaFoldDB" id="A0A834GC55"/>
<organism evidence="2 3">
    <name type="scientific">Rhododendron simsii</name>
    <name type="common">Sims's rhododendron</name>
    <dbReference type="NCBI Taxonomy" id="118357"/>
    <lineage>
        <taxon>Eukaryota</taxon>
        <taxon>Viridiplantae</taxon>
        <taxon>Streptophyta</taxon>
        <taxon>Embryophyta</taxon>
        <taxon>Tracheophyta</taxon>
        <taxon>Spermatophyta</taxon>
        <taxon>Magnoliopsida</taxon>
        <taxon>eudicotyledons</taxon>
        <taxon>Gunneridae</taxon>
        <taxon>Pentapetalae</taxon>
        <taxon>asterids</taxon>
        <taxon>Ericales</taxon>
        <taxon>Ericaceae</taxon>
        <taxon>Ericoideae</taxon>
        <taxon>Rhodoreae</taxon>
        <taxon>Rhododendron</taxon>
    </lineage>
</organism>
<evidence type="ECO:0000256" key="1">
    <source>
        <dbReference type="SAM" id="MobiDB-lite"/>
    </source>
</evidence>
<protein>
    <submittedName>
        <fullName evidence="2">Uncharacterized protein</fullName>
    </submittedName>
</protein>
<keyword evidence="3" id="KW-1185">Reference proteome</keyword>